<organism evidence="1 2">
    <name type="scientific">Ochrobactrum quorumnocens</name>
    <dbReference type="NCBI Taxonomy" id="271865"/>
    <lineage>
        <taxon>Bacteria</taxon>
        <taxon>Pseudomonadati</taxon>
        <taxon>Pseudomonadota</taxon>
        <taxon>Alphaproteobacteria</taxon>
        <taxon>Hyphomicrobiales</taxon>
        <taxon>Brucellaceae</taxon>
        <taxon>Brucella/Ochrobactrum group</taxon>
        <taxon>Ochrobactrum</taxon>
    </lineage>
</organism>
<gene>
    <name evidence="1" type="ORF">CES85_0712</name>
</gene>
<sequence length="49" mass="5638">MIVVGVFMTLLISLDFIPVKSFWKSSSEIKHFQKKDEAVLFVGYARIMS</sequence>
<dbReference type="EMBL" id="CP022604">
    <property type="protein sequence ID" value="ASV87631.1"/>
    <property type="molecule type" value="Genomic_DNA"/>
</dbReference>
<accession>A0A248UMK2</accession>
<reference evidence="1 2" key="1">
    <citation type="submission" date="2017-07" db="EMBL/GenBank/DDBJ databases">
        <title>Phylogenetic study on the rhizospheric bacterium Ochrobactrum sp. A44.</title>
        <authorList>
            <person name="Krzyzanowska D.M."/>
            <person name="Ossowicki A."/>
            <person name="Rajewska M."/>
            <person name="Maciag T."/>
            <person name="Kaczynski Z."/>
            <person name="Czerwicka M."/>
            <person name="Jafra S."/>
        </authorList>
    </citation>
    <scope>NUCLEOTIDE SEQUENCE [LARGE SCALE GENOMIC DNA]</scope>
    <source>
        <strain evidence="1 2">A44</strain>
    </source>
</reference>
<name>A0A248UMK2_9HYPH</name>
<dbReference type="Proteomes" id="UP000215256">
    <property type="component" value="Chromosome 1"/>
</dbReference>
<dbReference type="AlphaFoldDB" id="A0A248UMK2"/>
<protein>
    <submittedName>
        <fullName evidence="1">Uncharacterized protein</fullName>
    </submittedName>
</protein>
<evidence type="ECO:0000313" key="2">
    <source>
        <dbReference type="Proteomes" id="UP000215256"/>
    </source>
</evidence>
<dbReference type="KEGG" id="och:CES85_0712"/>
<proteinExistence type="predicted"/>
<evidence type="ECO:0000313" key="1">
    <source>
        <dbReference type="EMBL" id="ASV87631.1"/>
    </source>
</evidence>